<comment type="caution">
    <text evidence="1">The sequence shown here is derived from an EMBL/GenBank/DDBJ whole genome shotgun (WGS) entry which is preliminary data.</text>
</comment>
<gene>
    <name evidence="1" type="ORF">BJ138DRAFT_1119760</name>
</gene>
<evidence type="ECO:0000313" key="1">
    <source>
        <dbReference type="EMBL" id="KAH7904070.1"/>
    </source>
</evidence>
<organism evidence="1 2">
    <name type="scientific">Hygrophoropsis aurantiaca</name>
    <dbReference type="NCBI Taxonomy" id="72124"/>
    <lineage>
        <taxon>Eukaryota</taxon>
        <taxon>Fungi</taxon>
        <taxon>Dikarya</taxon>
        <taxon>Basidiomycota</taxon>
        <taxon>Agaricomycotina</taxon>
        <taxon>Agaricomycetes</taxon>
        <taxon>Agaricomycetidae</taxon>
        <taxon>Boletales</taxon>
        <taxon>Coniophorineae</taxon>
        <taxon>Hygrophoropsidaceae</taxon>
        <taxon>Hygrophoropsis</taxon>
    </lineage>
</organism>
<protein>
    <submittedName>
        <fullName evidence="1">Uncharacterized protein</fullName>
    </submittedName>
</protein>
<dbReference type="EMBL" id="MU268621">
    <property type="protein sequence ID" value="KAH7904070.1"/>
    <property type="molecule type" value="Genomic_DNA"/>
</dbReference>
<proteinExistence type="predicted"/>
<evidence type="ECO:0000313" key="2">
    <source>
        <dbReference type="Proteomes" id="UP000790377"/>
    </source>
</evidence>
<reference evidence="1" key="1">
    <citation type="journal article" date="2021" name="New Phytol.">
        <title>Evolutionary innovations through gain and loss of genes in the ectomycorrhizal Boletales.</title>
        <authorList>
            <person name="Wu G."/>
            <person name="Miyauchi S."/>
            <person name="Morin E."/>
            <person name="Kuo A."/>
            <person name="Drula E."/>
            <person name="Varga T."/>
            <person name="Kohler A."/>
            <person name="Feng B."/>
            <person name="Cao Y."/>
            <person name="Lipzen A."/>
            <person name="Daum C."/>
            <person name="Hundley H."/>
            <person name="Pangilinan J."/>
            <person name="Johnson J."/>
            <person name="Barry K."/>
            <person name="LaButti K."/>
            <person name="Ng V."/>
            <person name="Ahrendt S."/>
            <person name="Min B."/>
            <person name="Choi I.G."/>
            <person name="Park H."/>
            <person name="Plett J.M."/>
            <person name="Magnuson J."/>
            <person name="Spatafora J.W."/>
            <person name="Nagy L.G."/>
            <person name="Henrissat B."/>
            <person name="Grigoriev I.V."/>
            <person name="Yang Z.L."/>
            <person name="Xu J."/>
            <person name="Martin F.M."/>
        </authorList>
    </citation>
    <scope>NUCLEOTIDE SEQUENCE</scope>
    <source>
        <strain evidence="1">ATCC 28755</strain>
    </source>
</reference>
<name>A0ACB7ZSJ8_9AGAM</name>
<accession>A0ACB7ZSJ8</accession>
<sequence>MHRGPNRASFMWGSSTHNTRIERLWVEVGKQFARRWKAFFTRLERLHGLDRKNPHHLWLLHFLFLDLINTDCEIFMDEWNHHPISGPTAKNQTPVDLWFLSSVENGVYAEDPLESVHPDILSRYYGIDGPPLSQEEVDDADDVHRTLEVEIAADIESNVHHEPVAVPEPSNPFPSPEVEDLFKQALSEVQSTGLLPDSHGFRSSEWDITSYPTHEDITVGFRKAKTLTIPLPSAIWMHRAVEWAQGLRVLEQFLLEIP</sequence>
<dbReference type="Proteomes" id="UP000790377">
    <property type="component" value="Unassembled WGS sequence"/>
</dbReference>
<keyword evidence="2" id="KW-1185">Reference proteome</keyword>